<keyword evidence="6" id="KW-1185">Reference proteome</keyword>
<dbReference type="eggNOG" id="COG1143">
    <property type="taxonomic scope" value="Bacteria"/>
</dbReference>
<dbReference type="Pfam" id="PF13237">
    <property type="entry name" value="Fer4_10"/>
    <property type="match status" value="1"/>
</dbReference>
<proteinExistence type="predicted"/>
<dbReference type="RefSeq" id="WP_008871640.1">
    <property type="nucleotide sequence ID" value="NZ_ACJN02000004.1"/>
</dbReference>
<dbReference type="SUPFAM" id="SSF54862">
    <property type="entry name" value="4Fe-4S ferredoxins"/>
    <property type="match status" value="1"/>
</dbReference>
<protein>
    <submittedName>
        <fullName evidence="5">4Fe-4S ferredoxin iron-sulfur binding domain protein</fullName>
    </submittedName>
</protein>
<dbReference type="AlphaFoldDB" id="D6SUG7"/>
<organism evidence="5 6">
    <name type="scientific">Desulfonatronospira thiodismutans ASO3-1</name>
    <dbReference type="NCBI Taxonomy" id="555779"/>
    <lineage>
        <taxon>Bacteria</taxon>
        <taxon>Pseudomonadati</taxon>
        <taxon>Thermodesulfobacteriota</taxon>
        <taxon>Desulfovibrionia</taxon>
        <taxon>Desulfovibrionales</taxon>
        <taxon>Desulfonatronovibrionaceae</taxon>
        <taxon>Desulfonatronospira</taxon>
    </lineage>
</organism>
<dbReference type="InterPro" id="IPR017900">
    <property type="entry name" value="4Fe4S_Fe_S_CS"/>
</dbReference>
<dbReference type="PROSITE" id="PS00198">
    <property type="entry name" value="4FE4S_FER_1"/>
    <property type="match status" value="2"/>
</dbReference>
<feature type="domain" description="4Fe-4S ferredoxin-type" evidence="4">
    <location>
        <begin position="38"/>
        <end position="70"/>
    </location>
</feature>
<dbReference type="EMBL" id="ACJN02000004">
    <property type="protein sequence ID" value="EFI32947.1"/>
    <property type="molecule type" value="Genomic_DNA"/>
</dbReference>
<reference evidence="5" key="1">
    <citation type="submission" date="2010-05" db="EMBL/GenBank/DDBJ databases">
        <title>The draft genome of Desulfonatronospira thiodismutans ASO3-1.</title>
        <authorList>
            <consortium name="US DOE Joint Genome Institute (JGI-PGF)"/>
            <person name="Lucas S."/>
            <person name="Copeland A."/>
            <person name="Lapidus A."/>
            <person name="Cheng J.-F."/>
            <person name="Bruce D."/>
            <person name="Goodwin L."/>
            <person name="Pitluck S."/>
            <person name="Chertkov O."/>
            <person name="Brettin T."/>
            <person name="Detter J.C."/>
            <person name="Han C."/>
            <person name="Land M.L."/>
            <person name="Hauser L."/>
            <person name="Kyrpides N."/>
            <person name="Mikhailova N."/>
            <person name="Muyzer G."/>
            <person name="Woyke T."/>
        </authorList>
    </citation>
    <scope>NUCLEOTIDE SEQUENCE [LARGE SCALE GENOMIC DNA]</scope>
    <source>
        <strain evidence="5">ASO3-1</strain>
    </source>
</reference>
<dbReference type="PANTHER" id="PTHR43122">
    <property type="entry name" value="FERREDOXIN SUBUNIT OF PYRUVATE:FLAVODOXIN OXIDOREDUCTASE-RELATED"/>
    <property type="match status" value="1"/>
</dbReference>
<dbReference type="Gene3D" id="3.30.70.20">
    <property type="match status" value="1"/>
</dbReference>
<dbReference type="GO" id="GO:0051536">
    <property type="term" value="F:iron-sulfur cluster binding"/>
    <property type="evidence" value="ECO:0007669"/>
    <property type="project" value="UniProtKB-KW"/>
</dbReference>
<evidence type="ECO:0000313" key="6">
    <source>
        <dbReference type="Proteomes" id="UP000005496"/>
    </source>
</evidence>
<keyword evidence="1" id="KW-0479">Metal-binding</keyword>
<accession>D6SUG7</accession>
<evidence type="ECO:0000313" key="5">
    <source>
        <dbReference type="EMBL" id="EFI32947.1"/>
    </source>
</evidence>
<keyword evidence="3" id="KW-0411">Iron-sulfur</keyword>
<sequence length="85" mass="9710">MSRVIIREERCKGCLLCTLVCPVDMLEQADRPNRQGYKVIRVKNQDMSVCKGCGFCAEICPDEVFVVYRSKKDRAGAENLEEEHV</sequence>
<dbReference type="PROSITE" id="PS51379">
    <property type="entry name" value="4FE4S_FER_2"/>
    <property type="match status" value="2"/>
</dbReference>
<dbReference type="OrthoDB" id="9804603at2"/>
<dbReference type="InterPro" id="IPR017896">
    <property type="entry name" value="4Fe4S_Fe-S-bd"/>
</dbReference>
<gene>
    <name evidence="5" type="ORF">Dthio_PD0261</name>
</gene>
<keyword evidence="2" id="KW-0408">Iron</keyword>
<evidence type="ECO:0000256" key="1">
    <source>
        <dbReference type="ARBA" id="ARBA00022723"/>
    </source>
</evidence>
<dbReference type="GO" id="GO:0046872">
    <property type="term" value="F:metal ion binding"/>
    <property type="evidence" value="ECO:0007669"/>
    <property type="project" value="UniProtKB-KW"/>
</dbReference>
<evidence type="ECO:0000259" key="4">
    <source>
        <dbReference type="PROSITE" id="PS51379"/>
    </source>
</evidence>
<evidence type="ECO:0000256" key="3">
    <source>
        <dbReference type="ARBA" id="ARBA00023014"/>
    </source>
</evidence>
<name>D6SUG7_9BACT</name>
<dbReference type="PANTHER" id="PTHR43122:SF2">
    <property type="entry name" value="FERREDOXIN SUBUNIT OF PYRUVATE:FLAVODOXIN OXIDOREDUCTASE"/>
    <property type="match status" value="1"/>
</dbReference>
<evidence type="ECO:0000256" key="2">
    <source>
        <dbReference type="ARBA" id="ARBA00023004"/>
    </source>
</evidence>
<dbReference type="Proteomes" id="UP000005496">
    <property type="component" value="Unassembled WGS sequence"/>
</dbReference>
<feature type="domain" description="4Fe-4S ferredoxin-type" evidence="4">
    <location>
        <begin position="2"/>
        <end position="31"/>
    </location>
</feature>
<comment type="caution">
    <text evidence="5">The sequence shown here is derived from an EMBL/GenBank/DDBJ whole genome shotgun (WGS) entry which is preliminary data.</text>
</comment>